<proteinExistence type="predicted"/>
<evidence type="ECO:0000313" key="3">
    <source>
        <dbReference type="Proteomes" id="UP000507470"/>
    </source>
</evidence>
<name>A0A6J8ESB4_MYTCO</name>
<evidence type="ECO:0000313" key="2">
    <source>
        <dbReference type="EMBL" id="CAC5423438.1"/>
    </source>
</evidence>
<dbReference type="EMBL" id="CACVKT020009786">
    <property type="protein sequence ID" value="CAC5423438.1"/>
    <property type="molecule type" value="Genomic_DNA"/>
</dbReference>
<reference evidence="2 3" key="1">
    <citation type="submission" date="2020-06" db="EMBL/GenBank/DDBJ databases">
        <authorList>
            <person name="Li R."/>
            <person name="Bekaert M."/>
        </authorList>
    </citation>
    <scope>NUCLEOTIDE SEQUENCE [LARGE SCALE GENOMIC DNA]</scope>
    <source>
        <strain evidence="3">wild</strain>
    </source>
</reference>
<sequence>MRMQAFNEMGTRKHNREANKGNCPDCGKYFCMCKCRICGNTECTCACYTCDTVPFVCKRHQCRSDPSVCPCIDCIKYPCVCVCTECSQSLTNCSCMEANDNGSEVIIQKSPGENHADDEDTKTVVKSFVSENVHDNDSLVNENFTEDEAKQDTATKIQSDGSDKTGKQKAQKWFKEEAGISKDGINDNEDHRTDSSIEKDIIKNESLVAGTNRELSEGKQFKRNDDSTPSYDIVVGGSGEINKVDMEDSLSMNEIVCTPVCDEVITTEGAKENIELFVCSGDGSESSVEILDTNSGGDVINDEGNFISAKQAPKLKKERAKAGKEIKN</sequence>
<dbReference type="Proteomes" id="UP000507470">
    <property type="component" value="Unassembled WGS sequence"/>
</dbReference>
<accession>A0A6J8ESB4</accession>
<protein>
    <submittedName>
        <fullName evidence="2">Uncharacterized protein</fullName>
    </submittedName>
</protein>
<feature type="region of interest" description="Disordered" evidence="1">
    <location>
        <begin position="143"/>
        <end position="170"/>
    </location>
</feature>
<evidence type="ECO:0000256" key="1">
    <source>
        <dbReference type="SAM" id="MobiDB-lite"/>
    </source>
</evidence>
<keyword evidence="3" id="KW-1185">Reference proteome</keyword>
<organism evidence="2 3">
    <name type="scientific">Mytilus coruscus</name>
    <name type="common">Sea mussel</name>
    <dbReference type="NCBI Taxonomy" id="42192"/>
    <lineage>
        <taxon>Eukaryota</taxon>
        <taxon>Metazoa</taxon>
        <taxon>Spiralia</taxon>
        <taxon>Lophotrochozoa</taxon>
        <taxon>Mollusca</taxon>
        <taxon>Bivalvia</taxon>
        <taxon>Autobranchia</taxon>
        <taxon>Pteriomorphia</taxon>
        <taxon>Mytilida</taxon>
        <taxon>Mytiloidea</taxon>
        <taxon>Mytilidae</taxon>
        <taxon>Mytilinae</taxon>
        <taxon>Mytilus</taxon>
    </lineage>
</organism>
<dbReference type="AlphaFoldDB" id="A0A6J8ESB4"/>
<dbReference type="OrthoDB" id="10358054at2759"/>
<gene>
    <name evidence="2" type="ORF">MCOR_55443</name>
</gene>